<evidence type="ECO:0000313" key="1">
    <source>
        <dbReference type="Proteomes" id="UP000887565"/>
    </source>
</evidence>
<sequence>MLILRWVAGIWAEELSIVEAVHTAHFTLFFPSCLLQAYTTTARLIDSWMGYKQYSPFKQPPKIVDIQRIYPQYHLQYHLQYHNETEDPMPLLRQHDFSAPWNLLPLRLLPPTGLPLDRPYLIATQLPSPGMDPLSLLHLQTFTSSSHCGDNADYGRYPRHSRLVCFDGHDDPRDLHGYHNDRYHQETHDSYDNYHQSQSTLDTHHHRSH</sequence>
<dbReference type="AlphaFoldDB" id="A0A915HTI8"/>
<protein>
    <submittedName>
        <fullName evidence="2">Uncharacterized protein</fullName>
    </submittedName>
</protein>
<reference evidence="2" key="1">
    <citation type="submission" date="2022-11" db="UniProtKB">
        <authorList>
            <consortium name="WormBaseParasite"/>
        </authorList>
    </citation>
    <scope>IDENTIFICATION</scope>
</reference>
<dbReference type="Proteomes" id="UP000887565">
    <property type="component" value="Unplaced"/>
</dbReference>
<evidence type="ECO:0000313" key="2">
    <source>
        <dbReference type="WBParaSite" id="nRc.2.0.1.t04846-RA"/>
    </source>
</evidence>
<proteinExistence type="predicted"/>
<accession>A0A915HTI8</accession>
<dbReference type="WBParaSite" id="nRc.2.0.1.t04846-RA">
    <property type="protein sequence ID" value="nRc.2.0.1.t04846-RA"/>
    <property type="gene ID" value="nRc.2.0.1.g04846"/>
</dbReference>
<name>A0A915HTI8_ROMCU</name>
<keyword evidence="1" id="KW-1185">Reference proteome</keyword>
<organism evidence="1 2">
    <name type="scientific">Romanomermis culicivorax</name>
    <name type="common">Nematode worm</name>
    <dbReference type="NCBI Taxonomy" id="13658"/>
    <lineage>
        <taxon>Eukaryota</taxon>
        <taxon>Metazoa</taxon>
        <taxon>Ecdysozoa</taxon>
        <taxon>Nematoda</taxon>
        <taxon>Enoplea</taxon>
        <taxon>Dorylaimia</taxon>
        <taxon>Mermithida</taxon>
        <taxon>Mermithoidea</taxon>
        <taxon>Mermithidae</taxon>
        <taxon>Romanomermis</taxon>
    </lineage>
</organism>